<evidence type="ECO:0000256" key="2">
    <source>
        <dbReference type="ARBA" id="ARBA00022801"/>
    </source>
</evidence>
<sequence length="246" mass="28397">MTSWHDIQSLTKLLNNDFKGKNESLKLISSIIDDEITSHSISADRILLAGFSQGGAMSIFTGLQYPKKLAGIISLSGYLCDFSMEKLIHEQNKKTPIFLFHAEHDNVVRKEFGMINVQGHVHSFMLVFFLFALFWVSGEKTSEYLKKVGCTVTWKTYNIFYHGCDEEEMRDMITEIGKLLPNDKKQDTKSTEKKQNLLCLNVCLLVQNQFSSKKIKQLHGLHVTLKKFQKKLFYACFMIDLRTYFL</sequence>
<protein>
    <submittedName>
        <fullName evidence="5">Acyl-protein thioesterase</fullName>
    </submittedName>
</protein>
<dbReference type="OrthoDB" id="2418081at2759"/>
<comment type="caution">
    <text evidence="5">The sequence shown here is derived from an EMBL/GenBank/DDBJ whole genome shotgun (WGS) entry which is preliminary data.</text>
</comment>
<evidence type="ECO:0000256" key="3">
    <source>
        <dbReference type="SAM" id="Phobius"/>
    </source>
</evidence>
<keyword evidence="6" id="KW-1185">Reference proteome</keyword>
<reference evidence="5 6" key="1">
    <citation type="journal article" date="2013" name="Curr. Biol.">
        <title>The Genome of the Foraminiferan Reticulomyxa filosa.</title>
        <authorList>
            <person name="Glockner G."/>
            <person name="Hulsmann N."/>
            <person name="Schleicher M."/>
            <person name="Noegel A.A."/>
            <person name="Eichinger L."/>
            <person name="Gallinger C."/>
            <person name="Pawlowski J."/>
            <person name="Sierra R."/>
            <person name="Euteneuer U."/>
            <person name="Pillet L."/>
            <person name="Moustafa A."/>
            <person name="Platzer M."/>
            <person name="Groth M."/>
            <person name="Szafranski K."/>
            <person name="Schliwa M."/>
        </authorList>
    </citation>
    <scope>NUCLEOTIDE SEQUENCE [LARGE SCALE GENOMIC DNA]</scope>
</reference>
<keyword evidence="2" id="KW-0378">Hydrolase</keyword>
<accession>X6M1K6</accession>
<dbReference type="GO" id="GO:0008474">
    <property type="term" value="F:palmitoyl-(protein) hydrolase activity"/>
    <property type="evidence" value="ECO:0007669"/>
    <property type="project" value="TreeGrafter"/>
</dbReference>
<keyword evidence="3" id="KW-0812">Transmembrane</keyword>
<dbReference type="PANTHER" id="PTHR10655:SF17">
    <property type="entry name" value="LYSOPHOSPHOLIPASE-LIKE PROTEIN 1"/>
    <property type="match status" value="1"/>
</dbReference>
<dbReference type="Pfam" id="PF02230">
    <property type="entry name" value="Abhydrolase_2"/>
    <property type="match status" value="1"/>
</dbReference>
<dbReference type="SUPFAM" id="SSF53474">
    <property type="entry name" value="alpha/beta-Hydrolases"/>
    <property type="match status" value="1"/>
</dbReference>
<proteinExistence type="inferred from homology"/>
<dbReference type="AlphaFoldDB" id="X6M1K6"/>
<dbReference type="InterPro" id="IPR029058">
    <property type="entry name" value="AB_hydrolase_fold"/>
</dbReference>
<evidence type="ECO:0000313" key="5">
    <source>
        <dbReference type="EMBL" id="ETO07297.1"/>
    </source>
</evidence>
<evidence type="ECO:0000259" key="4">
    <source>
        <dbReference type="Pfam" id="PF02230"/>
    </source>
</evidence>
<evidence type="ECO:0000256" key="1">
    <source>
        <dbReference type="ARBA" id="ARBA00006499"/>
    </source>
</evidence>
<organism evidence="5 6">
    <name type="scientific">Reticulomyxa filosa</name>
    <dbReference type="NCBI Taxonomy" id="46433"/>
    <lineage>
        <taxon>Eukaryota</taxon>
        <taxon>Sar</taxon>
        <taxon>Rhizaria</taxon>
        <taxon>Retaria</taxon>
        <taxon>Foraminifera</taxon>
        <taxon>Monothalamids</taxon>
        <taxon>Reticulomyxidae</taxon>
        <taxon>Reticulomyxa</taxon>
    </lineage>
</organism>
<dbReference type="Gene3D" id="3.40.50.1820">
    <property type="entry name" value="alpha/beta hydrolase"/>
    <property type="match status" value="1"/>
</dbReference>
<dbReference type="InterPro" id="IPR003140">
    <property type="entry name" value="PLipase/COase/thioEstase"/>
</dbReference>
<dbReference type="PANTHER" id="PTHR10655">
    <property type="entry name" value="LYSOPHOSPHOLIPASE-RELATED"/>
    <property type="match status" value="1"/>
</dbReference>
<comment type="similarity">
    <text evidence="1">Belongs to the AB hydrolase superfamily. AB hydrolase 2 family.</text>
</comment>
<evidence type="ECO:0000313" key="6">
    <source>
        <dbReference type="Proteomes" id="UP000023152"/>
    </source>
</evidence>
<feature type="transmembrane region" description="Helical" evidence="3">
    <location>
        <begin position="119"/>
        <end position="137"/>
    </location>
</feature>
<gene>
    <name evidence="5" type="ORF">RFI_30097</name>
</gene>
<keyword evidence="3" id="KW-1133">Transmembrane helix</keyword>
<keyword evidence="3" id="KW-0472">Membrane</keyword>
<name>X6M1K6_RETFI</name>
<dbReference type="Proteomes" id="UP000023152">
    <property type="component" value="Unassembled WGS sequence"/>
</dbReference>
<dbReference type="InterPro" id="IPR050565">
    <property type="entry name" value="LYPA1-2/EST-like"/>
</dbReference>
<dbReference type="GO" id="GO:0005737">
    <property type="term" value="C:cytoplasm"/>
    <property type="evidence" value="ECO:0007669"/>
    <property type="project" value="TreeGrafter"/>
</dbReference>
<dbReference type="GO" id="GO:0052689">
    <property type="term" value="F:carboxylic ester hydrolase activity"/>
    <property type="evidence" value="ECO:0007669"/>
    <property type="project" value="TreeGrafter"/>
</dbReference>
<feature type="domain" description="Phospholipase/carboxylesterase/thioesterase" evidence="4">
    <location>
        <begin position="1"/>
        <end position="114"/>
    </location>
</feature>
<dbReference type="EMBL" id="ASPP01026287">
    <property type="protein sequence ID" value="ETO07297.1"/>
    <property type="molecule type" value="Genomic_DNA"/>
</dbReference>